<feature type="compositionally biased region" description="Basic and acidic residues" evidence="1">
    <location>
        <begin position="36"/>
        <end position="54"/>
    </location>
</feature>
<evidence type="ECO:0000313" key="2">
    <source>
        <dbReference type="EMBL" id="CAD9258157.1"/>
    </source>
</evidence>
<dbReference type="AlphaFoldDB" id="A0A7S1U620"/>
<protein>
    <submittedName>
        <fullName evidence="2">Uncharacterized protein</fullName>
    </submittedName>
</protein>
<accession>A0A7S1U620</accession>
<name>A0A7S1U620_9STRA</name>
<evidence type="ECO:0000256" key="1">
    <source>
        <dbReference type="SAM" id="MobiDB-lite"/>
    </source>
</evidence>
<reference evidence="2" key="1">
    <citation type="submission" date="2021-01" db="EMBL/GenBank/DDBJ databases">
        <authorList>
            <person name="Corre E."/>
            <person name="Pelletier E."/>
            <person name="Niang G."/>
            <person name="Scheremetjew M."/>
            <person name="Finn R."/>
            <person name="Kale V."/>
            <person name="Holt S."/>
            <person name="Cochrane G."/>
            <person name="Meng A."/>
            <person name="Brown T."/>
            <person name="Cohen L."/>
        </authorList>
    </citation>
    <scope>NUCLEOTIDE SEQUENCE</scope>
    <source>
        <strain evidence="2">CCMP2877</strain>
    </source>
</reference>
<organism evidence="2">
    <name type="scientific">Phaeomonas parva</name>
    <dbReference type="NCBI Taxonomy" id="124430"/>
    <lineage>
        <taxon>Eukaryota</taxon>
        <taxon>Sar</taxon>
        <taxon>Stramenopiles</taxon>
        <taxon>Ochrophyta</taxon>
        <taxon>Pinguiophyceae</taxon>
        <taxon>Pinguiochrysidales</taxon>
        <taxon>Pinguiochrysidaceae</taxon>
        <taxon>Phaeomonas</taxon>
    </lineage>
</organism>
<proteinExistence type="predicted"/>
<feature type="region of interest" description="Disordered" evidence="1">
    <location>
        <begin position="1"/>
        <end position="87"/>
    </location>
</feature>
<gene>
    <name evidence="2" type="ORF">PPAR1163_LOCUS16529</name>
</gene>
<sequence length="386" mass="43575">MIRYPPVKPGRRKAKSRAPSPAKADRLKLSSPSPVKTEHRKPSAPSPEEKEKWWRFKPTAVPPLLSKRPASQEDEREDSQATPSDHELLNMVTALERALLQKPDDAGDERLPDSCGDDEIFPRELPKHPHRLLLRAWYIQNASNDNPEVRRTVEAGAIRKMYRAVEEFEAAEQRCQLQLREETRPGRVAFRVRLLERFDLLVGRLCARYAHHADKKDRVAEELRLPQADRDAMQLKSVVALMRMLTTLMKTLTHHLLLVAGPADIEDLEALTTSGSKEAWAFDLLAIKDKPEEGFGDDPLHYFSGGDIPVRIGNVTYAHFGSAVHSVRMSGPAYLAEPLYRALIAWLQALKRLFDLESFKKNGGVQTVESAAMDSPLAEVFDVTEV</sequence>
<dbReference type="EMBL" id="HBGJ01025933">
    <property type="protein sequence ID" value="CAD9258157.1"/>
    <property type="molecule type" value="Transcribed_RNA"/>
</dbReference>